<evidence type="ECO:0000256" key="5">
    <source>
        <dbReference type="SAM" id="Phobius"/>
    </source>
</evidence>
<feature type="transmembrane region" description="Helical" evidence="5">
    <location>
        <begin position="29"/>
        <end position="57"/>
    </location>
</feature>
<evidence type="ECO:0000256" key="1">
    <source>
        <dbReference type="ARBA" id="ARBA00004141"/>
    </source>
</evidence>
<proteinExistence type="predicted"/>
<accession>A0A6C0I7N9</accession>
<evidence type="ECO:0000256" key="2">
    <source>
        <dbReference type="ARBA" id="ARBA00022692"/>
    </source>
</evidence>
<dbReference type="AlphaFoldDB" id="A0A6C0I7N9"/>
<evidence type="ECO:0000313" key="6">
    <source>
        <dbReference type="EMBL" id="QHT88610.1"/>
    </source>
</evidence>
<protein>
    <recommendedName>
        <fullName evidence="7">Major intrinsic protein</fullName>
    </recommendedName>
</protein>
<keyword evidence="2 5" id="KW-0812">Transmembrane</keyword>
<dbReference type="EMBL" id="MN740119">
    <property type="protein sequence ID" value="QHT88610.1"/>
    <property type="molecule type" value="Genomic_DNA"/>
</dbReference>
<feature type="transmembrane region" description="Helical" evidence="5">
    <location>
        <begin position="5"/>
        <end position="23"/>
    </location>
</feature>
<reference evidence="6" key="1">
    <citation type="journal article" date="2020" name="Nature">
        <title>Giant virus diversity and host interactions through global metagenomics.</title>
        <authorList>
            <person name="Schulz F."/>
            <person name="Roux S."/>
            <person name="Paez-Espino D."/>
            <person name="Jungbluth S."/>
            <person name="Walsh D.A."/>
            <person name="Denef V.J."/>
            <person name="McMahon K.D."/>
            <person name="Konstantinidis K.T."/>
            <person name="Eloe-Fadrosh E.A."/>
            <person name="Kyrpides N.C."/>
            <person name="Woyke T."/>
        </authorList>
    </citation>
    <scope>NUCLEOTIDE SEQUENCE</scope>
    <source>
        <strain evidence="6">GVMAG-M-3300023184-51</strain>
    </source>
</reference>
<dbReference type="InterPro" id="IPR023271">
    <property type="entry name" value="Aquaporin-like"/>
</dbReference>
<sequence length="95" mass="10721">MNQTYILEFIGAMILAFLISLFGKGYAHLVLSIMLLLTGTLFTSNCFNPAIALCFFLTNKITLSMLWYYFALEISGALTGYYCGAYIKDFFIILL</sequence>
<dbReference type="SUPFAM" id="SSF81338">
    <property type="entry name" value="Aquaporin-like"/>
    <property type="match status" value="1"/>
</dbReference>
<evidence type="ECO:0000256" key="3">
    <source>
        <dbReference type="ARBA" id="ARBA00022989"/>
    </source>
</evidence>
<comment type="subcellular location">
    <subcellularLocation>
        <location evidence="1">Membrane</location>
        <topology evidence="1">Multi-pass membrane protein</topology>
    </subcellularLocation>
</comment>
<keyword evidence="3 5" id="KW-1133">Transmembrane helix</keyword>
<keyword evidence="4 5" id="KW-0472">Membrane</keyword>
<evidence type="ECO:0008006" key="7">
    <source>
        <dbReference type="Google" id="ProtNLM"/>
    </source>
</evidence>
<organism evidence="6">
    <name type="scientific">viral metagenome</name>
    <dbReference type="NCBI Taxonomy" id="1070528"/>
    <lineage>
        <taxon>unclassified sequences</taxon>
        <taxon>metagenomes</taxon>
        <taxon>organismal metagenomes</taxon>
    </lineage>
</organism>
<evidence type="ECO:0000256" key="4">
    <source>
        <dbReference type="ARBA" id="ARBA00023136"/>
    </source>
</evidence>
<name>A0A6C0I7N9_9ZZZZ</name>
<feature type="transmembrane region" description="Helical" evidence="5">
    <location>
        <begin position="66"/>
        <end position="87"/>
    </location>
</feature>
<dbReference type="GO" id="GO:0016020">
    <property type="term" value="C:membrane"/>
    <property type="evidence" value="ECO:0007669"/>
    <property type="project" value="UniProtKB-SubCell"/>
</dbReference>
<dbReference type="Gene3D" id="1.20.1080.10">
    <property type="entry name" value="Glycerol uptake facilitator protein"/>
    <property type="match status" value="1"/>
</dbReference>